<reference evidence="8 9" key="1">
    <citation type="journal article" date="2016" name="Nat. Commun.">
        <title>Thousands of microbial genomes shed light on interconnected biogeochemical processes in an aquifer system.</title>
        <authorList>
            <person name="Anantharaman K."/>
            <person name="Brown C.T."/>
            <person name="Hug L.A."/>
            <person name="Sharon I."/>
            <person name="Castelle C.J."/>
            <person name="Probst A.J."/>
            <person name="Thomas B.C."/>
            <person name="Singh A."/>
            <person name="Wilkins M.J."/>
            <person name="Karaoz U."/>
            <person name="Brodie E.L."/>
            <person name="Williams K.H."/>
            <person name="Hubbard S.S."/>
            <person name="Banfield J.F."/>
        </authorList>
    </citation>
    <scope>NUCLEOTIDE SEQUENCE [LARGE SCALE GENOMIC DNA]</scope>
</reference>
<dbReference type="PROSITE" id="PS00094">
    <property type="entry name" value="C5_MTASE_1"/>
    <property type="match status" value="1"/>
</dbReference>
<dbReference type="PANTHER" id="PTHR46098:SF1">
    <property type="entry name" value="TRNA (CYTOSINE(38)-C(5))-METHYLTRANSFERASE"/>
    <property type="match status" value="1"/>
</dbReference>
<dbReference type="Gene3D" id="3.40.50.150">
    <property type="entry name" value="Vaccinia Virus protein VP39"/>
    <property type="match status" value="1"/>
</dbReference>
<name>A0A1G2F4A5_9BACT</name>
<comment type="similarity">
    <text evidence="5 6">Belongs to the class I-like SAM-binding methyltransferase superfamily. C5-methyltransferase family.</text>
</comment>
<dbReference type="PROSITE" id="PS00095">
    <property type="entry name" value="C5_MTASE_2"/>
    <property type="match status" value="1"/>
</dbReference>
<dbReference type="NCBIfam" id="TIGR00675">
    <property type="entry name" value="dcm"/>
    <property type="match status" value="1"/>
</dbReference>
<dbReference type="GO" id="GO:0009307">
    <property type="term" value="P:DNA restriction-modification system"/>
    <property type="evidence" value="ECO:0007669"/>
    <property type="project" value="UniProtKB-KW"/>
</dbReference>
<dbReference type="GO" id="GO:0003886">
    <property type="term" value="F:DNA (cytosine-5-)-methyltransferase activity"/>
    <property type="evidence" value="ECO:0007669"/>
    <property type="project" value="UniProtKB-EC"/>
</dbReference>
<dbReference type="InterPro" id="IPR018117">
    <property type="entry name" value="C5_DNA_meth_AS"/>
</dbReference>
<dbReference type="PRINTS" id="PR00105">
    <property type="entry name" value="C5METTRFRASE"/>
</dbReference>
<keyword evidence="3 5" id="KW-0949">S-adenosyl-L-methionine</keyword>
<dbReference type="InterPro" id="IPR031303">
    <property type="entry name" value="C5_meth_CS"/>
</dbReference>
<organism evidence="8 9">
    <name type="scientific">Candidatus Portnoybacteria bacterium RBG_13_40_8</name>
    <dbReference type="NCBI Taxonomy" id="1801990"/>
    <lineage>
        <taxon>Bacteria</taxon>
        <taxon>Candidatus Portnoyibacteriota</taxon>
    </lineage>
</organism>
<keyword evidence="1 5" id="KW-0489">Methyltransferase</keyword>
<keyword evidence="4" id="KW-0680">Restriction system</keyword>
<keyword evidence="2 5" id="KW-0808">Transferase</keyword>
<dbReference type="STRING" id="1801990.A2V69_02420"/>
<gene>
    <name evidence="8" type="ORF">A2V69_02420</name>
</gene>
<evidence type="ECO:0000256" key="6">
    <source>
        <dbReference type="RuleBase" id="RU000416"/>
    </source>
</evidence>
<protein>
    <recommendedName>
        <fullName evidence="7">Cytosine-specific methyltransferase</fullName>
        <ecNumber evidence="7">2.1.1.37</ecNumber>
    </recommendedName>
</protein>
<dbReference type="InterPro" id="IPR050750">
    <property type="entry name" value="C5-MTase"/>
</dbReference>
<dbReference type="PROSITE" id="PS51679">
    <property type="entry name" value="SAM_MT_C5"/>
    <property type="match status" value="1"/>
</dbReference>
<accession>A0A1G2F4A5</accession>
<dbReference type="CDD" id="cd00315">
    <property type="entry name" value="Cyt_C5_DNA_methylase"/>
    <property type="match status" value="1"/>
</dbReference>
<evidence type="ECO:0000256" key="2">
    <source>
        <dbReference type="ARBA" id="ARBA00022679"/>
    </source>
</evidence>
<dbReference type="EC" id="2.1.1.37" evidence="7"/>
<evidence type="ECO:0000256" key="7">
    <source>
        <dbReference type="RuleBase" id="RU000417"/>
    </source>
</evidence>
<dbReference type="Proteomes" id="UP000177810">
    <property type="component" value="Unassembled WGS sequence"/>
</dbReference>
<evidence type="ECO:0000256" key="4">
    <source>
        <dbReference type="ARBA" id="ARBA00022747"/>
    </source>
</evidence>
<sequence length="329" mass="38200">MIKKFPKKFAFIDLFAGIGGIRLGFEKAGYKCVFSSEIDRECQLTYRLNFNEFPRGDITKIKSEEIPAHSILTAGFPCQAFSICGRQRGFNDTRGTLFFEILRIAKAKKPDVIFLENVKHLKYHDDKKTLSIIINNLEKIGYKVSWDILNAKDFGVAQNRERIIIIGHKKKKFDFSKINKKRPVSLKKILEKKGKFEYLQLNEYTLLKNIKRQPSGLIFAGYRNKKIRENGTRPNTIHLSRVHKQPNRIYSSEGVHPTLPSQETAGRFFVLHDNKVRKLTIEECFRLMGFPKEFKKYSRNGNLYKQIGNSVVVPMVAELAYQIKNQFLK</sequence>
<dbReference type="EMBL" id="MHMT01000019">
    <property type="protein sequence ID" value="OGZ32450.1"/>
    <property type="molecule type" value="Genomic_DNA"/>
</dbReference>
<evidence type="ECO:0000256" key="1">
    <source>
        <dbReference type="ARBA" id="ARBA00022603"/>
    </source>
</evidence>
<evidence type="ECO:0000313" key="9">
    <source>
        <dbReference type="Proteomes" id="UP000177810"/>
    </source>
</evidence>
<evidence type="ECO:0000313" key="8">
    <source>
        <dbReference type="EMBL" id="OGZ32450.1"/>
    </source>
</evidence>
<dbReference type="GO" id="GO:0032259">
    <property type="term" value="P:methylation"/>
    <property type="evidence" value="ECO:0007669"/>
    <property type="project" value="UniProtKB-KW"/>
</dbReference>
<dbReference type="AlphaFoldDB" id="A0A1G2F4A5"/>
<dbReference type="Gene3D" id="3.90.120.10">
    <property type="entry name" value="DNA Methylase, subunit A, domain 2"/>
    <property type="match status" value="1"/>
</dbReference>
<feature type="active site" evidence="5">
    <location>
        <position position="78"/>
    </location>
</feature>
<dbReference type="PANTHER" id="PTHR46098">
    <property type="entry name" value="TRNA (CYTOSINE(38)-C(5))-METHYLTRANSFERASE"/>
    <property type="match status" value="1"/>
</dbReference>
<dbReference type="SUPFAM" id="SSF53335">
    <property type="entry name" value="S-adenosyl-L-methionine-dependent methyltransferases"/>
    <property type="match status" value="1"/>
</dbReference>
<dbReference type="InterPro" id="IPR029063">
    <property type="entry name" value="SAM-dependent_MTases_sf"/>
</dbReference>
<proteinExistence type="inferred from homology"/>
<dbReference type="Pfam" id="PF00145">
    <property type="entry name" value="DNA_methylase"/>
    <property type="match status" value="1"/>
</dbReference>
<evidence type="ECO:0000256" key="3">
    <source>
        <dbReference type="ARBA" id="ARBA00022691"/>
    </source>
</evidence>
<dbReference type="InterPro" id="IPR001525">
    <property type="entry name" value="C5_MeTfrase"/>
</dbReference>
<comment type="catalytic activity">
    <reaction evidence="7">
        <text>a 2'-deoxycytidine in DNA + S-adenosyl-L-methionine = a 5-methyl-2'-deoxycytidine in DNA + S-adenosyl-L-homocysteine + H(+)</text>
        <dbReference type="Rhea" id="RHEA:13681"/>
        <dbReference type="Rhea" id="RHEA-COMP:11369"/>
        <dbReference type="Rhea" id="RHEA-COMP:11370"/>
        <dbReference type="ChEBI" id="CHEBI:15378"/>
        <dbReference type="ChEBI" id="CHEBI:57856"/>
        <dbReference type="ChEBI" id="CHEBI:59789"/>
        <dbReference type="ChEBI" id="CHEBI:85452"/>
        <dbReference type="ChEBI" id="CHEBI:85454"/>
        <dbReference type="EC" id="2.1.1.37"/>
    </reaction>
</comment>
<evidence type="ECO:0000256" key="5">
    <source>
        <dbReference type="PROSITE-ProRule" id="PRU01016"/>
    </source>
</evidence>
<comment type="caution">
    <text evidence="8">The sequence shown here is derived from an EMBL/GenBank/DDBJ whole genome shotgun (WGS) entry which is preliminary data.</text>
</comment>